<dbReference type="EMBL" id="JAWJZY010000001">
    <property type="protein sequence ID" value="MEE8657656.1"/>
    <property type="molecule type" value="Genomic_DNA"/>
</dbReference>
<gene>
    <name evidence="1" type="ORF">DOFOFD_01335</name>
</gene>
<evidence type="ECO:0000313" key="2">
    <source>
        <dbReference type="Proteomes" id="UP001312908"/>
    </source>
</evidence>
<evidence type="ECO:0000313" key="1">
    <source>
        <dbReference type="EMBL" id="MEE8657656.1"/>
    </source>
</evidence>
<reference evidence="1 2" key="1">
    <citation type="submission" date="2023-10" db="EMBL/GenBank/DDBJ databases">
        <title>Sorlinia euscelidii gen. nov., sp. nov., an acetic acid bacteria isolated from the gut of Euscelidius variegatus emitter.</title>
        <authorList>
            <person name="Michoud G."/>
            <person name="Marasco R."/>
            <person name="Seferji K."/>
            <person name="Gonella E."/>
            <person name="Garuglieri E."/>
            <person name="Alma A."/>
            <person name="Mapelli F."/>
            <person name="Borin S."/>
            <person name="Daffonchio D."/>
            <person name="Crotti E."/>
        </authorList>
    </citation>
    <scope>NUCLEOTIDE SEQUENCE [LARGE SCALE GENOMIC DNA]</scope>
    <source>
        <strain evidence="1 2">EV16P</strain>
    </source>
</reference>
<accession>A0ABU7U0R5</accession>
<dbReference type="RefSeq" id="WP_394818667.1">
    <property type="nucleotide sequence ID" value="NZ_JAWJZY010000001.1"/>
</dbReference>
<proteinExistence type="predicted"/>
<name>A0ABU7U0R5_9PROT</name>
<keyword evidence="2" id="KW-1185">Reference proteome</keyword>
<comment type="caution">
    <text evidence="1">The sequence shown here is derived from an EMBL/GenBank/DDBJ whole genome shotgun (WGS) entry which is preliminary data.</text>
</comment>
<protein>
    <submittedName>
        <fullName evidence="1">Uncharacterized protein</fullName>
    </submittedName>
</protein>
<sequence>MTVAVDPARSNGRRNILISATAPGAEGQPGPRGVGLEKISITKDGATLELTLSDHSIQSVQLAPLLALVLAHAEGIVTTKTADLKAQIGQKLGVDQIYEDASGWLRPVKSRGVLPEDFTRNGPVFIAGDAYVSRAKPMPNGLYLIGSSPVVMTDGSVHYPDTISNSGLLVAEGGKL</sequence>
<organism evidence="1 2">
    <name type="scientific">Sorlinia euscelidii</name>
    <dbReference type="NCBI Taxonomy" id="3081148"/>
    <lineage>
        <taxon>Bacteria</taxon>
        <taxon>Pseudomonadati</taxon>
        <taxon>Pseudomonadota</taxon>
        <taxon>Alphaproteobacteria</taxon>
        <taxon>Acetobacterales</taxon>
        <taxon>Acetobacteraceae</taxon>
        <taxon>Sorlinia</taxon>
    </lineage>
</organism>
<dbReference type="Proteomes" id="UP001312908">
    <property type="component" value="Unassembled WGS sequence"/>
</dbReference>